<keyword evidence="2" id="KW-0812">Transmembrane</keyword>
<dbReference type="AlphaFoldDB" id="A0A0A9YA77"/>
<protein>
    <submittedName>
        <fullName evidence="4">Slowpoke-binding protein</fullName>
    </submittedName>
</protein>
<dbReference type="EMBL" id="GBHO01014540">
    <property type="protein sequence ID" value="JAG29064.1"/>
    <property type="molecule type" value="Transcribed_RNA"/>
</dbReference>
<feature type="domain" description="Protein kinase" evidence="3">
    <location>
        <begin position="52"/>
        <end position="369"/>
    </location>
</feature>
<dbReference type="SMART" id="SM00220">
    <property type="entry name" value="S_TKc"/>
    <property type="match status" value="1"/>
</dbReference>
<evidence type="ECO:0000256" key="2">
    <source>
        <dbReference type="SAM" id="Phobius"/>
    </source>
</evidence>
<dbReference type="GO" id="GO:0005524">
    <property type="term" value="F:ATP binding"/>
    <property type="evidence" value="ECO:0007669"/>
    <property type="project" value="InterPro"/>
</dbReference>
<keyword evidence="2" id="KW-0472">Membrane</keyword>
<evidence type="ECO:0000313" key="4">
    <source>
        <dbReference type="EMBL" id="JAG29064.1"/>
    </source>
</evidence>
<accession>A0A0A9YA77</accession>
<dbReference type="GO" id="GO:0004672">
    <property type="term" value="F:protein kinase activity"/>
    <property type="evidence" value="ECO:0007669"/>
    <property type="project" value="InterPro"/>
</dbReference>
<gene>
    <name evidence="4" type="primary">Slob_4</name>
    <name evidence="4" type="ORF">CM83_32310</name>
</gene>
<dbReference type="InterPro" id="IPR000719">
    <property type="entry name" value="Prot_kinase_dom"/>
</dbReference>
<sequence>MKRDPNFQEDLPPRASIIQYYGFLTLVVASGFGLLAVLACWLRRNCRHGGRYEYMALEAEGGGAERLEMERKAKEEANTACSHYLKGCPRYTLLEHLKDIGSRVDKHWFVVRDTSVKTERLLTLVPKSPSCPVKTDQETRSTILELLLNLQHPYIYPVLDLEFTDTGPNGHGTYIVLVIPYNSKGSLKDLIYKSVWQDDWADKYGEKSEGLPASQVQRLGRQILEALLFLKERGYPSCSHLHSGNIIIQNGVARLSGLENVLFGFTSRIYPVISKSFRSDPSVIDVVCFGHVLFEMCAGYELTVAVPTTANLLDIASYPQVVEVLEFIFNNPKQRCPSIEELLLSDFFRNIDLREMRATSLPRVYHAHLTASTIALLNDIKRHQRPRRGRRSQSSSTEATSPAVSQQHSDSEEGKDSDCERMDEEEDVTGGSHEDSDTDTQTEYIEHRHLSLHLYQNLSPVKLEDDHEMIR</sequence>
<dbReference type="InterPro" id="IPR011009">
    <property type="entry name" value="Kinase-like_dom_sf"/>
</dbReference>
<dbReference type="SUPFAM" id="SSF56112">
    <property type="entry name" value="Protein kinase-like (PK-like)"/>
    <property type="match status" value="1"/>
</dbReference>
<proteinExistence type="predicted"/>
<feature type="compositionally biased region" description="Basic residues" evidence="1">
    <location>
        <begin position="382"/>
        <end position="391"/>
    </location>
</feature>
<dbReference type="PROSITE" id="PS50011">
    <property type="entry name" value="PROTEIN_KINASE_DOM"/>
    <property type="match status" value="1"/>
</dbReference>
<keyword evidence="2" id="KW-1133">Transmembrane helix</keyword>
<feature type="transmembrane region" description="Helical" evidence="2">
    <location>
        <begin position="20"/>
        <end position="42"/>
    </location>
</feature>
<feature type="compositionally biased region" description="Basic and acidic residues" evidence="1">
    <location>
        <begin position="409"/>
        <end position="420"/>
    </location>
</feature>
<feature type="region of interest" description="Disordered" evidence="1">
    <location>
        <begin position="380"/>
        <end position="444"/>
    </location>
</feature>
<evidence type="ECO:0000256" key="1">
    <source>
        <dbReference type="SAM" id="MobiDB-lite"/>
    </source>
</evidence>
<organism evidence="4">
    <name type="scientific">Lygus hesperus</name>
    <name type="common">Western plant bug</name>
    <dbReference type="NCBI Taxonomy" id="30085"/>
    <lineage>
        <taxon>Eukaryota</taxon>
        <taxon>Metazoa</taxon>
        <taxon>Ecdysozoa</taxon>
        <taxon>Arthropoda</taxon>
        <taxon>Hexapoda</taxon>
        <taxon>Insecta</taxon>
        <taxon>Pterygota</taxon>
        <taxon>Neoptera</taxon>
        <taxon>Paraneoptera</taxon>
        <taxon>Hemiptera</taxon>
        <taxon>Heteroptera</taxon>
        <taxon>Panheteroptera</taxon>
        <taxon>Cimicomorpha</taxon>
        <taxon>Miridae</taxon>
        <taxon>Mirini</taxon>
        <taxon>Lygus</taxon>
    </lineage>
</organism>
<reference evidence="4" key="2">
    <citation type="submission" date="2014-07" db="EMBL/GenBank/DDBJ databases">
        <authorList>
            <person name="Hull J."/>
        </authorList>
    </citation>
    <scope>NUCLEOTIDE SEQUENCE</scope>
</reference>
<reference evidence="4" key="1">
    <citation type="journal article" date="2014" name="PLoS ONE">
        <title>Transcriptome-Based Identification of ABC Transporters in the Western Tarnished Plant Bug Lygus hesperus.</title>
        <authorList>
            <person name="Hull J.J."/>
            <person name="Chaney K."/>
            <person name="Geib S.M."/>
            <person name="Fabrick J.A."/>
            <person name="Brent C.S."/>
            <person name="Walsh D."/>
            <person name="Lavine L.C."/>
        </authorList>
    </citation>
    <scope>NUCLEOTIDE SEQUENCE</scope>
</reference>
<dbReference type="Gene3D" id="1.10.510.10">
    <property type="entry name" value="Transferase(Phosphotransferase) domain 1"/>
    <property type="match status" value="1"/>
</dbReference>
<name>A0A0A9YA77_LYGHE</name>
<evidence type="ECO:0000259" key="3">
    <source>
        <dbReference type="PROSITE" id="PS50011"/>
    </source>
</evidence>
<feature type="compositionally biased region" description="Polar residues" evidence="1">
    <location>
        <begin position="397"/>
        <end position="408"/>
    </location>
</feature>